<organism evidence="7 8">
    <name type="scientific">Alloiococcus otitis ATCC 51267</name>
    <dbReference type="NCBI Taxonomy" id="883081"/>
    <lineage>
        <taxon>Bacteria</taxon>
        <taxon>Bacillati</taxon>
        <taxon>Bacillota</taxon>
        <taxon>Bacilli</taxon>
        <taxon>Lactobacillales</taxon>
        <taxon>Carnobacteriaceae</taxon>
        <taxon>Alloiococcus</taxon>
    </lineage>
</organism>
<comment type="caution">
    <text evidence="7">The sequence shown here is derived from an EMBL/GenBank/DDBJ whole genome shotgun (WGS) entry which is preliminary data.</text>
</comment>
<evidence type="ECO:0000259" key="6">
    <source>
        <dbReference type="PROSITE" id="PS50893"/>
    </source>
</evidence>
<accession>K9E7P1</accession>
<dbReference type="InterPro" id="IPR032524">
    <property type="entry name" value="ABC_tran_C"/>
</dbReference>
<evidence type="ECO:0000256" key="4">
    <source>
        <dbReference type="SAM" id="Coils"/>
    </source>
</evidence>
<proteinExistence type="predicted"/>
<dbReference type="InterPro" id="IPR037118">
    <property type="entry name" value="Val-tRNA_synth_C_sf"/>
</dbReference>
<dbReference type="SUPFAM" id="SSF52540">
    <property type="entry name" value="P-loop containing nucleoside triphosphate hydrolases"/>
    <property type="match status" value="2"/>
</dbReference>
<feature type="region of interest" description="Disordered" evidence="5">
    <location>
        <begin position="605"/>
        <end position="624"/>
    </location>
</feature>
<dbReference type="HOGENOM" id="CLU_000604_36_0_9"/>
<gene>
    <name evidence="7" type="ORF">HMPREF9698_01390</name>
</gene>
<dbReference type="GO" id="GO:0005524">
    <property type="term" value="F:ATP binding"/>
    <property type="evidence" value="ECO:0007669"/>
    <property type="project" value="UniProtKB-KW"/>
</dbReference>
<evidence type="ECO:0000256" key="1">
    <source>
        <dbReference type="ARBA" id="ARBA00022737"/>
    </source>
</evidence>
<dbReference type="CDD" id="cd03221">
    <property type="entry name" value="ABCF_EF-3"/>
    <property type="match status" value="2"/>
</dbReference>
<keyword evidence="1" id="KW-0677">Repeat</keyword>
<dbReference type="Gene3D" id="1.10.287.380">
    <property type="entry name" value="Valyl-tRNA synthetase, C-terminal domain"/>
    <property type="match status" value="1"/>
</dbReference>
<dbReference type="Gene3D" id="3.40.50.300">
    <property type="entry name" value="P-loop containing nucleotide triphosphate hydrolases"/>
    <property type="match status" value="2"/>
</dbReference>
<dbReference type="AlphaFoldDB" id="K9E7P1"/>
<dbReference type="Pfam" id="PF00005">
    <property type="entry name" value="ABC_tran"/>
    <property type="match status" value="2"/>
</dbReference>
<dbReference type="RefSeq" id="WP_003778446.1">
    <property type="nucleotide sequence ID" value="NZ_JH992960.1"/>
</dbReference>
<dbReference type="SMART" id="SM00382">
    <property type="entry name" value="AAA"/>
    <property type="match status" value="2"/>
</dbReference>
<dbReference type="PROSITE" id="PS50893">
    <property type="entry name" value="ABC_TRANSPORTER_2"/>
    <property type="match status" value="2"/>
</dbReference>
<dbReference type="GO" id="GO:0003677">
    <property type="term" value="F:DNA binding"/>
    <property type="evidence" value="ECO:0007669"/>
    <property type="project" value="InterPro"/>
</dbReference>
<dbReference type="FunFam" id="3.40.50.300:FF:000011">
    <property type="entry name" value="Putative ABC transporter ATP-binding component"/>
    <property type="match status" value="1"/>
</dbReference>
<feature type="domain" description="ABC transporter" evidence="6">
    <location>
        <begin position="4"/>
        <end position="261"/>
    </location>
</feature>
<dbReference type="Pfam" id="PF16326">
    <property type="entry name" value="ABC_tran_CTD"/>
    <property type="match status" value="1"/>
</dbReference>
<dbReference type="eggNOG" id="COG0488">
    <property type="taxonomic scope" value="Bacteria"/>
</dbReference>
<evidence type="ECO:0000256" key="5">
    <source>
        <dbReference type="SAM" id="MobiDB-lite"/>
    </source>
</evidence>
<dbReference type="EMBL" id="AGXA01000022">
    <property type="protein sequence ID" value="EKU93229.1"/>
    <property type="molecule type" value="Genomic_DNA"/>
</dbReference>
<evidence type="ECO:0000256" key="2">
    <source>
        <dbReference type="ARBA" id="ARBA00022741"/>
    </source>
</evidence>
<dbReference type="STRING" id="883081.HMPREF9698_01390"/>
<feature type="domain" description="ABC transporter" evidence="6">
    <location>
        <begin position="329"/>
        <end position="542"/>
    </location>
</feature>
<feature type="compositionally biased region" description="Basic and acidic residues" evidence="5">
    <location>
        <begin position="564"/>
        <end position="582"/>
    </location>
</feature>
<keyword evidence="3" id="KW-0067">ATP-binding</keyword>
<keyword evidence="8" id="KW-1185">Reference proteome</keyword>
<dbReference type="InterPro" id="IPR003439">
    <property type="entry name" value="ABC_transporter-like_ATP-bd"/>
</dbReference>
<dbReference type="FunFam" id="3.40.50.300:FF:000309">
    <property type="entry name" value="ABC transporter ATP-binding protein"/>
    <property type="match status" value="1"/>
</dbReference>
<dbReference type="PANTHER" id="PTHR42855">
    <property type="entry name" value="ABC TRANSPORTER ATP-BINDING SUBUNIT"/>
    <property type="match status" value="1"/>
</dbReference>
<evidence type="ECO:0000256" key="3">
    <source>
        <dbReference type="ARBA" id="ARBA00022840"/>
    </source>
</evidence>
<evidence type="ECO:0000313" key="8">
    <source>
        <dbReference type="Proteomes" id="UP000009875"/>
    </source>
</evidence>
<keyword evidence="4" id="KW-0175">Coiled coil</keyword>
<dbReference type="Pfam" id="PF12848">
    <property type="entry name" value="ABC_tran_Xtn"/>
    <property type="match status" value="1"/>
</dbReference>
<protein>
    <recommendedName>
        <fullName evidence="6">ABC transporter domain-containing protein</fullName>
    </recommendedName>
</protein>
<dbReference type="PATRIC" id="fig|883081.3.peg.1225"/>
<feature type="region of interest" description="Disordered" evidence="5">
    <location>
        <begin position="543"/>
        <end position="582"/>
    </location>
</feature>
<dbReference type="PANTHER" id="PTHR42855:SF2">
    <property type="entry name" value="DRUG RESISTANCE ABC TRANSPORTER,ATP-BINDING PROTEIN"/>
    <property type="match status" value="1"/>
</dbReference>
<dbReference type="InterPro" id="IPR032781">
    <property type="entry name" value="ABC_tran_Xtn"/>
</dbReference>
<dbReference type="Proteomes" id="UP000009875">
    <property type="component" value="Unassembled WGS sequence"/>
</dbReference>
<keyword evidence="2" id="KW-0547">Nucleotide-binding</keyword>
<dbReference type="InterPro" id="IPR051309">
    <property type="entry name" value="ABCF_ATPase"/>
</dbReference>
<feature type="coiled-coil region" evidence="4">
    <location>
        <begin position="94"/>
        <end position="131"/>
    </location>
</feature>
<reference evidence="7 8" key="1">
    <citation type="submission" date="2012-09" db="EMBL/GenBank/DDBJ databases">
        <title>The Genome Sequence of Alloiococcus otitis ATCC 51267.</title>
        <authorList>
            <consortium name="The Broad Institute Genome Sequencing Platform"/>
            <person name="Earl A."/>
            <person name="Ward D."/>
            <person name="Feldgarden M."/>
            <person name="Gevers D."/>
            <person name="Huys G."/>
            <person name="Walker B."/>
            <person name="Young S.K."/>
            <person name="Zeng Q."/>
            <person name="Gargeya S."/>
            <person name="Fitzgerald M."/>
            <person name="Haas B."/>
            <person name="Abouelleil A."/>
            <person name="Alvarado L."/>
            <person name="Arachchi H.M."/>
            <person name="Berlin A.M."/>
            <person name="Chapman S.B."/>
            <person name="Goldberg J."/>
            <person name="Griggs A."/>
            <person name="Gujja S."/>
            <person name="Hansen M."/>
            <person name="Howarth C."/>
            <person name="Imamovic A."/>
            <person name="Larimer J."/>
            <person name="McCowen C."/>
            <person name="Montmayeur A."/>
            <person name="Murphy C."/>
            <person name="Neiman D."/>
            <person name="Pearson M."/>
            <person name="Priest M."/>
            <person name="Roberts A."/>
            <person name="Saif S."/>
            <person name="Shea T."/>
            <person name="Sisk P."/>
            <person name="Sykes S."/>
            <person name="Wortman J."/>
            <person name="Nusbaum C."/>
            <person name="Birren B."/>
        </authorList>
    </citation>
    <scope>NUCLEOTIDE SEQUENCE [LARGE SCALE GENOMIC DNA]</scope>
    <source>
        <strain evidence="7 8">ATCC 51267</strain>
    </source>
</reference>
<dbReference type="PROSITE" id="PS00211">
    <property type="entry name" value="ABC_TRANSPORTER_1"/>
    <property type="match status" value="2"/>
</dbReference>
<dbReference type="OrthoDB" id="9760950at2"/>
<sequence>MILLQAQKVARDFAGETLFDQVNLQVQDGARIGLVGRNGAGKSTLLHILAGHEDPDAGQVSWQKDLSIGYLDQHTGLDSDRTILEEMESVFSWLIDLETDLHQLEEKISQVQETSSDYQDLMAQYDKMQTRFLKQNGYGYESEIRTVLHGFQFYETDYDTPINHLSGGQKTRLALAKLLLENKDLLILDEPTNHLDIETLAWLEGYLKNYRGALLIVSHDRYFLDRVINETYEVALGQVTHFPGNYSNYLDLKSAQIKQQAKEYDKQQKKISEMEDFIQKNIVRASTTKRAQARRKQLEKMETVQKPKKDDQSAYFSFETDRTSGDIVLQTKDLAIGYGDQVLAEDINLDIRKGDAIALVGPNGIGKSTLIKNLAGVNPALAGDIRYGTKVDLGYYDQEQANLTGNKSILDEVWDAQPDLDEVVIRTLLASFLFTGEAVDKTIHSLSGGEKARVALAKLSLEKNNFLLLDEPTNHLDIDSKEVLENALIDYQGTLIFVSHDRYFINRLASQVIEIHPGGIDRYLGDYDYYVQKKEELQAIEAAQTKAEQDKQAPEQGQEQSQDSLDRKDLKERQKESRRLNRRAEKIEARLEEIDQDLADLAQDLEKPDLYQAPDKLAELSQTHQDLDQEQVRLMEEWEEIQEDLLDLDD</sequence>
<dbReference type="InterPro" id="IPR003593">
    <property type="entry name" value="AAA+_ATPase"/>
</dbReference>
<dbReference type="InterPro" id="IPR017871">
    <property type="entry name" value="ABC_transporter-like_CS"/>
</dbReference>
<evidence type="ECO:0000313" key="7">
    <source>
        <dbReference type="EMBL" id="EKU93229.1"/>
    </source>
</evidence>
<dbReference type="GO" id="GO:0016887">
    <property type="term" value="F:ATP hydrolysis activity"/>
    <property type="evidence" value="ECO:0007669"/>
    <property type="project" value="InterPro"/>
</dbReference>
<name>K9E7P1_9LACT</name>
<dbReference type="InterPro" id="IPR027417">
    <property type="entry name" value="P-loop_NTPase"/>
</dbReference>